<evidence type="ECO:0000256" key="1">
    <source>
        <dbReference type="SAM" id="MobiDB-lite"/>
    </source>
</evidence>
<dbReference type="EMBL" id="CP060780">
    <property type="protein sequence ID" value="QNP43524.1"/>
    <property type="molecule type" value="Genomic_DNA"/>
</dbReference>
<evidence type="ECO:0000313" key="3">
    <source>
        <dbReference type="Proteomes" id="UP000516134"/>
    </source>
</evidence>
<feature type="region of interest" description="Disordered" evidence="1">
    <location>
        <begin position="43"/>
        <end position="64"/>
    </location>
</feature>
<dbReference type="Proteomes" id="UP000516134">
    <property type="component" value="Chromosome"/>
</dbReference>
<gene>
    <name evidence="2" type="ORF">H9L15_01710</name>
</gene>
<keyword evidence="3" id="KW-1185">Reference proteome</keyword>
<reference evidence="2 3" key="1">
    <citation type="submission" date="2020-08" db="EMBL/GenBank/DDBJ databases">
        <title>Genome sequence of Sphingomonas daechungensis KACC 18115T.</title>
        <authorList>
            <person name="Hyun D.-W."/>
            <person name="Bae J.-W."/>
        </authorList>
    </citation>
    <scope>NUCLEOTIDE SEQUENCE [LARGE SCALE GENOMIC DNA]</scope>
    <source>
        <strain evidence="2 3">KACC 18115</strain>
    </source>
</reference>
<organism evidence="2 3">
    <name type="scientific">Sphingomonas daechungensis</name>
    <dbReference type="NCBI Taxonomy" id="1176646"/>
    <lineage>
        <taxon>Bacteria</taxon>
        <taxon>Pseudomonadati</taxon>
        <taxon>Pseudomonadota</taxon>
        <taxon>Alphaproteobacteria</taxon>
        <taxon>Sphingomonadales</taxon>
        <taxon>Sphingomonadaceae</taxon>
        <taxon>Sphingomonas</taxon>
    </lineage>
</organism>
<name>A0ABX6T1W1_9SPHN</name>
<accession>A0ABX6T1W1</accession>
<sequence>MRLLDSLWLLETPLGAGYVRSALEDVVDGGDRVAVFAIQPGSEWSASSEDSPGSKWLQSKIGVN</sequence>
<proteinExistence type="predicted"/>
<evidence type="ECO:0000313" key="2">
    <source>
        <dbReference type="EMBL" id="QNP43524.1"/>
    </source>
</evidence>
<dbReference type="RefSeq" id="WP_187714954.1">
    <property type="nucleotide sequence ID" value="NZ_CP060780.1"/>
</dbReference>
<protein>
    <submittedName>
        <fullName evidence="2">Uncharacterized protein</fullName>
    </submittedName>
</protein>